<evidence type="ECO:0000256" key="5">
    <source>
        <dbReference type="PROSITE-ProRule" id="PRU00169"/>
    </source>
</evidence>
<evidence type="ECO:0000313" key="7">
    <source>
        <dbReference type="EMBL" id="MBD7971081.1"/>
    </source>
</evidence>
<dbReference type="Proteomes" id="UP000608071">
    <property type="component" value="Unassembled WGS sequence"/>
</dbReference>
<keyword evidence="1 5" id="KW-0597">Phosphoprotein</keyword>
<dbReference type="PROSITE" id="PS50110">
    <property type="entry name" value="RESPONSE_REGULATORY"/>
    <property type="match status" value="1"/>
</dbReference>
<dbReference type="SUPFAM" id="SSF52172">
    <property type="entry name" value="CheY-like"/>
    <property type="match status" value="1"/>
</dbReference>
<name>A0ABR8T5N9_9BACL</name>
<keyword evidence="3" id="KW-0238">DNA-binding</keyword>
<dbReference type="Pfam" id="PF00072">
    <property type="entry name" value="Response_reg"/>
    <property type="match status" value="1"/>
</dbReference>
<feature type="domain" description="Response regulatory" evidence="6">
    <location>
        <begin position="5"/>
        <end position="121"/>
    </location>
</feature>
<feature type="modified residue" description="4-aspartylphosphate" evidence="5">
    <location>
        <position position="55"/>
    </location>
</feature>
<dbReference type="InterPro" id="IPR039420">
    <property type="entry name" value="WalR-like"/>
</dbReference>
<accession>A0ABR8T5N9</accession>
<dbReference type="CDD" id="cd17535">
    <property type="entry name" value="REC_NarL-like"/>
    <property type="match status" value="1"/>
</dbReference>
<dbReference type="PANTHER" id="PTHR43214">
    <property type="entry name" value="TWO-COMPONENT RESPONSE REGULATOR"/>
    <property type="match status" value="1"/>
</dbReference>
<dbReference type="Gene3D" id="3.40.50.2300">
    <property type="match status" value="1"/>
</dbReference>
<evidence type="ECO:0000256" key="1">
    <source>
        <dbReference type="ARBA" id="ARBA00022553"/>
    </source>
</evidence>
<sequence length="192" mass="22499">MNKIKVLLIEDDPFWQESIKALINLHKDIELVQILSTKDEALTAKLCGIDVVLLDIGLTRTELDGIEVAKSYYEKGYENIIMLTSFTEHYIIAKAFEHGAMNYITKSSCADIPQYIRDTFHRRIFLHSDVSKIMINQFRNERKLRVLTPTEREIYDLRERGMNRAEIANYLFKSVETVKKQIKKIQCKIKQQ</sequence>
<dbReference type="SUPFAM" id="SSF46894">
    <property type="entry name" value="C-terminal effector domain of the bipartite response regulators"/>
    <property type="match status" value="1"/>
</dbReference>
<evidence type="ECO:0000256" key="3">
    <source>
        <dbReference type="ARBA" id="ARBA00023125"/>
    </source>
</evidence>
<keyword evidence="4" id="KW-0804">Transcription</keyword>
<reference evidence="7 8" key="1">
    <citation type="submission" date="2020-08" db="EMBL/GenBank/DDBJ databases">
        <title>A Genomic Blueprint of the Chicken Gut Microbiome.</title>
        <authorList>
            <person name="Gilroy R."/>
            <person name="Ravi A."/>
            <person name="Getino M."/>
            <person name="Pursley I."/>
            <person name="Horton D.L."/>
            <person name="Alikhan N.-F."/>
            <person name="Baker D."/>
            <person name="Gharbi K."/>
            <person name="Hall N."/>
            <person name="Watson M."/>
            <person name="Adriaenssens E.M."/>
            <person name="Foster-Nyarko E."/>
            <person name="Jarju S."/>
            <person name="Secka A."/>
            <person name="Antonio M."/>
            <person name="Oren A."/>
            <person name="Chaudhuri R."/>
            <person name="La Ragione R.M."/>
            <person name="Hildebrand F."/>
            <person name="Pallen M.J."/>
        </authorList>
    </citation>
    <scope>NUCLEOTIDE SEQUENCE [LARGE SCALE GENOMIC DNA]</scope>
    <source>
        <strain evidence="7 8">Sa2BVA9</strain>
    </source>
</reference>
<proteinExistence type="predicted"/>
<evidence type="ECO:0000259" key="6">
    <source>
        <dbReference type="PROSITE" id="PS50110"/>
    </source>
</evidence>
<protein>
    <submittedName>
        <fullName evidence="7">Response regulator transcription factor</fullName>
    </submittedName>
</protein>
<evidence type="ECO:0000313" key="8">
    <source>
        <dbReference type="Proteomes" id="UP000608071"/>
    </source>
</evidence>
<dbReference type="SMART" id="SM00448">
    <property type="entry name" value="REC"/>
    <property type="match status" value="1"/>
</dbReference>
<evidence type="ECO:0000256" key="4">
    <source>
        <dbReference type="ARBA" id="ARBA00023163"/>
    </source>
</evidence>
<comment type="caution">
    <text evidence="7">The sequence shown here is derived from an EMBL/GenBank/DDBJ whole genome shotgun (WGS) entry which is preliminary data.</text>
</comment>
<gene>
    <name evidence="7" type="ORF">H9647_23715</name>
</gene>
<evidence type="ECO:0000256" key="2">
    <source>
        <dbReference type="ARBA" id="ARBA00023015"/>
    </source>
</evidence>
<dbReference type="InterPro" id="IPR001789">
    <property type="entry name" value="Sig_transdc_resp-reg_receiver"/>
</dbReference>
<organism evidence="7 8">
    <name type="scientific">Paenibacillus gallinarum</name>
    <dbReference type="NCBI Taxonomy" id="2762232"/>
    <lineage>
        <taxon>Bacteria</taxon>
        <taxon>Bacillati</taxon>
        <taxon>Bacillota</taxon>
        <taxon>Bacilli</taxon>
        <taxon>Bacillales</taxon>
        <taxon>Paenibacillaceae</taxon>
        <taxon>Paenibacillus</taxon>
    </lineage>
</organism>
<dbReference type="InterPro" id="IPR011006">
    <property type="entry name" value="CheY-like_superfamily"/>
</dbReference>
<keyword evidence="8" id="KW-1185">Reference proteome</keyword>
<dbReference type="EMBL" id="JACSQL010000020">
    <property type="protein sequence ID" value="MBD7971081.1"/>
    <property type="molecule type" value="Genomic_DNA"/>
</dbReference>
<dbReference type="RefSeq" id="WP_191804715.1">
    <property type="nucleotide sequence ID" value="NZ_JACSQL010000020.1"/>
</dbReference>
<dbReference type="InterPro" id="IPR058245">
    <property type="entry name" value="NreC/VraR/RcsB-like_REC"/>
</dbReference>
<dbReference type="InterPro" id="IPR016032">
    <property type="entry name" value="Sig_transdc_resp-reg_C-effctor"/>
</dbReference>
<keyword evidence="2" id="KW-0805">Transcription regulation</keyword>